<protein>
    <submittedName>
        <fullName evidence="1">Uncharacterized protein</fullName>
    </submittedName>
</protein>
<dbReference type="AlphaFoldDB" id="J7G2R6"/>
<dbReference type="GO" id="GO:0000398">
    <property type="term" value="P:mRNA splicing, via spliceosome"/>
    <property type="evidence" value="ECO:0007669"/>
    <property type="project" value="InterPro"/>
</dbReference>
<dbReference type="EMBL" id="CP003680">
    <property type="protein sequence ID" value="AFP65319.1"/>
    <property type="molecule type" value="Genomic_DNA"/>
</dbReference>
<evidence type="ECO:0000313" key="1">
    <source>
        <dbReference type="EMBL" id="AFP65319.1"/>
    </source>
</evidence>
<sequence length="109" mass="13332">MSERKNFNKYKKVDVQYQKKMYIKPQKKIFQIRFMIPYDTCCLFCKNKFFKGTKINAIKEKIKKENYIGVQIFRFYFKCMNCNKGMTMKTDPKSFFYLPEINCKKICSF</sequence>
<accession>J7G2R6</accession>
<name>J7G2R6_9CRYP</name>
<gene>
    <name evidence="1" type="ORF">CMESO_128</name>
</gene>
<evidence type="ECO:0000313" key="2">
    <source>
        <dbReference type="Proteomes" id="UP000243348"/>
    </source>
</evidence>
<geneLocation type="nucleomorph" evidence="1"/>
<dbReference type="Proteomes" id="UP000243348">
    <property type="component" value="Nucleomorph 1"/>
</dbReference>
<organism evidence="1 2">
    <name type="scientific">Chroomonas mesostigmatica CCMP1168</name>
    <dbReference type="NCBI Taxonomy" id="1195612"/>
    <lineage>
        <taxon>Eukaryota</taxon>
        <taxon>Cryptophyceae</taxon>
        <taxon>Pyrenomonadales</taxon>
        <taxon>Chroomonadaceae</taxon>
        <taxon>Chroomonas</taxon>
    </lineage>
</organism>
<dbReference type="InterPro" id="IPR007590">
    <property type="entry name" value="Saf4/Yju2"/>
</dbReference>
<reference evidence="1 2" key="1">
    <citation type="journal article" date="2012" name="Genome Biol. Evol.">
        <title>Nucleomorph genome sequence of the cryptophyte alga Chroomonas mesostigmatica CCMP1168 reveals lineage-specific gene loss and genome complexity.</title>
        <authorList>
            <person name="Moore C.E."/>
            <person name="Curtis B."/>
            <person name="Mills T."/>
            <person name="Tanifuji G."/>
            <person name="Archibald J.M."/>
        </authorList>
    </citation>
    <scope>NUCLEOTIDE SEQUENCE [LARGE SCALE GENOMIC DNA]</scope>
    <source>
        <strain evidence="1 2">CCMP1168</strain>
    </source>
</reference>
<dbReference type="PANTHER" id="PTHR12111">
    <property type="entry name" value="SPLICING FACTOR YJU2"/>
    <property type="match status" value="1"/>
</dbReference>
<keyword evidence="1" id="KW-0542">Nucleomorph</keyword>
<proteinExistence type="predicted"/>
<dbReference type="Pfam" id="PF04502">
    <property type="entry name" value="Saf4_Yju2"/>
    <property type="match status" value="1"/>
</dbReference>